<dbReference type="Gene3D" id="2.60.40.230">
    <property type="entry name" value="Neocarzinostatin-like"/>
    <property type="match status" value="1"/>
</dbReference>
<dbReference type="Pfam" id="PF04213">
    <property type="entry name" value="HtaA"/>
    <property type="match status" value="1"/>
</dbReference>
<evidence type="ECO:0000313" key="4">
    <source>
        <dbReference type="Proteomes" id="UP000610846"/>
    </source>
</evidence>
<dbReference type="InterPro" id="IPR027273">
    <property type="entry name" value="Neocarzinostatin-like"/>
</dbReference>
<keyword evidence="4" id="KW-1185">Reference proteome</keyword>
<evidence type="ECO:0000313" key="3">
    <source>
        <dbReference type="EMBL" id="MBD8080080.1"/>
    </source>
</evidence>
<dbReference type="AlphaFoldDB" id="A0A927J1V3"/>
<feature type="domain" description="Htaa" evidence="2">
    <location>
        <begin position="48"/>
        <end position="235"/>
    </location>
</feature>
<evidence type="ECO:0000259" key="2">
    <source>
        <dbReference type="Pfam" id="PF04213"/>
    </source>
</evidence>
<reference evidence="3" key="1">
    <citation type="journal article" date="2018" name="Curr. Microbiol.">
        <title>Cellulosimicrobium arenosum sp. nov., Isolated from Marine Sediment Sand.</title>
        <authorList>
            <person name="Oh M."/>
            <person name="Kim J.H."/>
            <person name="Yoon J.H."/>
            <person name="Schumann P."/>
            <person name="Kim W."/>
        </authorList>
    </citation>
    <scope>NUCLEOTIDE SEQUENCE</scope>
    <source>
        <strain evidence="3">KCTC 49039</strain>
    </source>
</reference>
<feature type="signal peptide" evidence="1">
    <location>
        <begin position="1"/>
        <end position="36"/>
    </location>
</feature>
<evidence type="ECO:0000256" key="1">
    <source>
        <dbReference type="SAM" id="SignalP"/>
    </source>
</evidence>
<reference evidence="3" key="2">
    <citation type="submission" date="2020-09" db="EMBL/GenBank/DDBJ databases">
        <authorList>
            <person name="Yu Y."/>
        </authorList>
    </citation>
    <scope>NUCLEOTIDE SEQUENCE</scope>
    <source>
        <strain evidence="3">KCTC 49039</strain>
    </source>
</reference>
<feature type="chain" id="PRO_5037439467" evidence="1">
    <location>
        <begin position="37"/>
        <end position="559"/>
    </location>
</feature>
<accession>A0A927J1V3</accession>
<keyword evidence="1" id="KW-0732">Signal</keyword>
<comment type="caution">
    <text evidence="3">The sequence shown here is derived from an EMBL/GenBank/DDBJ whole genome shotgun (WGS) entry which is preliminary data.</text>
</comment>
<dbReference type="RefSeq" id="WP_191829667.1">
    <property type="nucleotide sequence ID" value="NZ_JACYHB010000012.1"/>
</dbReference>
<gene>
    <name evidence="3" type="ORF">IF651_13555</name>
</gene>
<sequence>MHGHRTRASRRLVAGVGVAALGLAATLVATAPAATAAQDVAAADGVEDGALGWGFKQSFRSYVGNQTAALPPIGAVPTGQRITLVAPAEFDLDGTPASATNTSTPNETLPYLLPVSGGTVESADELSIRSDGGFEYHFPSHYFEISIENVGLEVSGGTTSVVADVEAVVTGSFGSWEEGTYGGEGVTIATTSSADVELGEDSVTVSATGLTLTEAGSQALPLYAAGDPLDDLTLTAALESAPVEVGDPTITVSKTQGLAVGETVTVTGSGFDPAANVNSAGRPPVASGQPTGVYVVFGRFADDWRPSEGAASSARKVIAQRWALPEPSFTQVGTDYPQQRAALVPLAADGSFTAELTVAENDEVAGGYGVYTYAAGGAAANAAQELAVPVSFAGDGDVPIDVTVPEDEVDPEPEPDGAFTWTVGGGAGAVSLGTATATDDAFVASGALRPVTVEDTRTGSPAWSINGSVTDFVAGDRSFSGSLLGWEPALTGENTVDAVAGLAVVPGVSGGLSASATLASAPAGHAKGSATVDAGLALELPLDTPAGDYTGVLTLTAIG</sequence>
<organism evidence="3 4">
    <name type="scientific">Cellulosimicrobium arenosum</name>
    <dbReference type="NCBI Taxonomy" id="2708133"/>
    <lineage>
        <taxon>Bacteria</taxon>
        <taxon>Bacillati</taxon>
        <taxon>Actinomycetota</taxon>
        <taxon>Actinomycetes</taxon>
        <taxon>Micrococcales</taxon>
        <taxon>Promicromonosporaceae</taxon>
        <taxon>Cellulosimicrobium</taxon>
    </lineage>
</organism>
<dbReference type="PROSITE" id="PS51318">
    <property type="entry name" value="TAT"/>
    <property type="match status" value="1"/>
</dbReference>
<protein>
    <submittedName>
        <fullName evidence="3">HtaA domain-containing protein</fullName>
    </submittedName>
</protein>
<proteinExistence type="predicted"/>
<dbReference type="InterPro" id="IPR006311">
    <property type="entry name" value="TAT_signal"/>
</dbReference>
<dbReference type="InterPro" id="IPR007331">
    <property type="entry name" value="Htaa"/>
</dbReference>
<dbReference type="EMBL" id="JACYHB010000012">
    <property type="protein sequence ID" value="MBD8080080.1"/>
    <property type="molecule type" value="Genomic_DNA"/>
</dbReference>
<dbReference type="Proteomes" id="UP000610846">
    <property type="component" value="Unassembled WGS sequence"/>
</dbReference>
<name>A0A927J1V3_9MICO</name>
<dbReference type="SUPFAM" id="SSF49319">
    <property type="entry name" value="Actinoxanthin-like"/>
    <property type="match status" value="1"/>
</dbReference>